<evidence type="ECO:0000256" key="5">
    <source>
        <dbReference type="ARBA" id="ARBA00022777"/>
    </source>
</evidence>
<organism evidence="11 12">
    <name type="scientific">Methylopila jiangsuensis</name>
    <dbReference type="NCBI Taxonomy" id="586230"/>
    <lineage>
        <taxon>Bacteria</taxon>
        <taxon>Pseudomonadati</taxon>
        <taxon>Pseudomonadota</taxon>
        <taxon>Alphaproteobacteria</taxon>
        <taxon>Hyphomicrobiales</taxon>
        <taxon>Methylopilaceae</taxon>
        <taxon>Methylopila</taxon>
    </lineage>
</organism>
<reference evidence="11" key="1">
    <citation type="journal article" date="2014" name="Int. J. Syst. Evol. Microbiol.">
        <title>Complete genome sequence of Corynebacterium casei LMG S-19264T (=DSM 44701T), isolated from a smear-ripened cheese.</title>
        <authorList>
            <consortium name="US DOE Joint Genome Institute (JGI-PGF)"/>
            <person name="Walter F."/>
            <person name="Albersmeier A."/>
            <person name="Kalinowski J."/>
            <person name="Ruckert C."/>
        </authorList>
    </citation>
    <scope>NUCLEOTIDE SEQUENCE</scope>
    <source>
        <strain evidence="11">VKM B-2555</strain>
    </source>
</reference>
<dbReference type="SMART" id="SM00086">
    <property type="entry name" value="PAC"/>
    <property type="match status" value="2"/>
</dbReference>
<dbReference type="Pfam" id="PF02518">
    <property type="entry name" value="HATPase_c"/>
    <property type="match status" value="1"/>
</dbReference>
<dbReference type="PROSITE" id="PS50110">
    <property type="entry name" value="RESPONSE_REGULATORY"/>
    <property type="match status" value="1"/>
</dbReference>
<dbReference type="InterPro" id="IPR001610">
    <property type="entry name" value="PAC"/>
</dbReference>
<dbReference type="CDD" id="cd16919">
    <property type="entry name" value="HATPase_CckA-like"/>
    <property type="match status" value="1"/>
</dbReference>
<dbReference type="InterPro" id="IPR003018">
    <property type="entry name" value="GAF"/>
</dbReference>
<keyword evidence="5 11" id="KW-0418">Kinase</keyword>
<evidence type="ECO:0000259" key="9">
    <source>
        <dbReference type="PROSITE" id="PS50110"/>
    </source>
</evidence>
<dbReference type="SUPFAM" id="SSF55874">
    <property type="entry name" value="ATPase domain of HSP90 chaperone/DNA topoisomerase II/histidine kinase"/>
    <property type="match status" value="1"/>
</dbReference>
<dbReference type="NCBIfam" id="TIGR00229">
    <property type="entry name" value="sensory_box"/>
    <property type="match status" value="1"/>
</dbReference>
<dbReference type="SMART" id="SM00448">
    <property type="entry name" value="REC"/>
    <property type="match status" value="1"/>
</dbReference>
<dbReference type="Gene3D" id="3.30.565.10">
    <property type="entry name" value="Histidine kinase-like ATPase, C-terminal domain"/>
    <property type="match status" value="1"/>
</dbReference>
<evidence type="ECO:0000256" key="6">
    <source>
        <dbReference type="PROSITE-ProRule" id="PRU00169"/>
    </source>
</evidence>
<dbReference type="SUPFAM" id="SSF55785">
    <property type="entry name" value="PYP-like sensor domain (PAS domain)"/>
    <property type="match status" value="1"/>
</dbReference>
<gene>
    <name evidence="11" type="ORF">GCM10008171_31100</name>
</gene>
<dbReference type="SUPFAM" id="SSF52172">
    <property type="entry name" value="CheY-like"/>
    <property type="match status" value="1"/>
</dbReference>
<keyword evidence="12" id="KW-1185">Reference proteome</keyword>
<keyword evidence="3 6" id="KW-0597">Phosphoprotein</keyword>
<evidence type="ECO:0000259" key="8">
    <source>
        <dbReference type="PROSITE" id="PS50109"/>
    </source>
</evidence>
<evidence type="ECO:0000256" key="4">
    <source>
        <dbReference type="ARBA" id="ARBA00022679"/>
    </source>
</evidence>
<dbReference type="InterPro" id="IPR005467">
    <property type="entry name" value="His_kinase_dom"/>
</dbReference>
<dbReference type="Pfam" id="PF01590">
    <property type="entry name" value="GAF"/>
    <property type="match status" value="1"/>
</dbReference>
<evidence type="ECO:0000256" key="1">
    <source>
        <dbReference type="ARBA" id="ARBA00000085"/>
    </source>
</evidence>
<dbReference type="Pfam" id="PF08447">
    <property type="entry name" value="PAS_3"/>
    <property type="match status" value="1"/>
</dbReference>
<dbReference type="InterPro" id="IPR029016">
    <property type="entry name" value="GAF-like_dom_sf"/>
</dbReference>
<feature type="modified residue" description="4-aspartylphosphate" evidence="6">
    <location>
        <position position="794"/>
    </location>
</feature>
<dbReference type="PANTHER" id="PTHR43065:SF49">
    <property type="entry name" value="HISTIDINE KINASE"/>
    <property type="match status" value="1"/>
</dbReference>
<dbReference type="EC" id="2.7.13.3" evidence="2"/>
<evidence type="ECO:0000256" key="2">
    <source>
        <dbReference type="ARBA" id="ARBA00012438"/>
    </source>
</evidence>
<dbReference type="Pfam" id="PF00072">
    <property type="entry name" value="Response_reg"/>
    <property type="match status" value="1"/>
</dbReference>
<comment type="catalytic activity">
    <reaction evidence="1">
        <text>ATP + protein L-histidine = ADP + protein N-phospho-L-histidine.</text>
        <dbReference type="EC" id="2.7.13.3"/>
    </reaction>
</comment>
<dbReference type="SUPFAM" id="SSF55781">
    <property type="entry name" value="GAF domain-like"/>
    <property type="match status" value="1"/>
</dbReference>
<dbReference type="InterPro" id="IPR036890">
    <property type="entry name" value="HATPase_C_sf"/>
</dbReference>
<dbReference type="SMART" id="SM00387">
    <property type="entry name" value="HATPase_c"/>
    <property type="match status" value="1"/>
</dbReference>
<dbReference type="InterPro" id="IPR000700">
    <property type="entry name" value="PAS-assoc_C"/>
</dbReference>
<name>A0A9W6JK43_9HYPH</name>
<dbReference type="InterPro" id="IPR003661">
    <property type="entry name" value="HisK_dim/P_dom"/>
</dbReference>
<dbReference type="InterPro" id="IPR004358">
    <property type="entry name" value="Sig_transdc_His_kin-like_C"/>
</dbReference>
<dbReference type="InterPro" id="IPR011006">
    <property type="entry name" value="CheY-like_superfamily"/>
</dbReference>
<dbReference type="InterPro" id="IPR001789">
    <property type="entry name" value="Sig_transdc_resp-reg_receiver"/>
</dbReference>
<feature type="domain" description="Histidine kinase" evidence="8">
    <location>
        <begin position="495"/>
        <end position="719"/>
    </location>
</feature>
<keyword evidence="7" id="KW-0175">Coiled coil</keyword>
<feature type="domain" description="Response regulatory" evidence="9">
    <location>
        <begin position="743"/>
        <end position="860"/>
    </location>
</feature>
<dbReference type="InterPro" id="IPR035965">
    <property type="entry name" value="PAS-like_dom_sf"/>
</dbReference>
<dbReference type="Gene3D" id="3.40.50.2300">
    <property type="match status" value="1"/>
</dbReference>
<evidence type="ECO:0000256" key="3">
    <source>
        <dbReference type="ARBA" id="ARBA00022553"/>
    </source>
</evidence>
<protein>
    <recommendedName>
        <fullName evidence="2">histidine kinase</fullName>
        <ecNumber evidence="2">2.7.13.3</ecNumber>
    </recommendedName>
</protein>
<dbReference type="InterPro" id="IPR000014">
    <property type="entry name" value="PAS"/>
</dbReference>
<dbReference type="PROSITE" id="PS50113">
    <property type="entry name" value="PAC"/>
    <property type="match status" value="1"/>
</dbReference>
<dbReference type="FunFam" id="3.30.450.20:FF:000099">
    <property type="entry name" value="Sensory box sensor histidine kinase"/>
    <property type="match status" value="1"/>
</dbReference>
<evidence type="ECO:0000313" key="12">
    <source>
        <dbReference type="Proteomes" id="UP001143364"/>
    </source>
</evidence>
<dbReference type="PANTHER" id="PTHR43065">
    <property type="entry name" value="SENSOR HISTIDINE KINASE"/>
    <property type="match status" value="1"/>
</dbReference>
<keyword evidence="4" id="KW-0808">Transferase</keyword>
<dbReference type="Gene3D" id="3.30.450.40">
    <property type="match status" value="1"/>
</dbReference>
<dbReference type="CDD" id="cd18161">
    <property type="entry name" value="REC_hyHK_blue-like"/>
    <property type="match status" value="1"/>
</dbReference>
<dbReference type="SMART" id="SM00388">
    <property type="entry name" value="HisKA"/>
    <property type="match status" value="1"/>
</dbReference>
<evidence type="ECO:0000256" key="7">
    <source>
        <dbReference type="SAM" id="Coils"/>
    </source>
</evidence>
<dbReference type="InterPro" id="IPR013656">
    <property type="entry name" value="PAS_4"/>
</dbReference>
<proteinExistence type="predicted"/>
<dbReference type="CDD" id="cd00130">
    <property type="entry name" value="PAS"/>
    <property type="match status" value="1"/>
</dbReference>
<dbReference type="SUPFAM" id="SSF47384">
    <property type="entry name" value="Homodimeric domain of signal transducing histidine kinase"/>
    <property type="match status" value="1"/>
</dbReference>
<dbReference type="RefSeq" id="WP_271205689.1">
    <property type="nucleotide sequence ID" value="NZ_BSFK01000016.1"/>
</dbReference>
<dbReference type="PRINTS" id="PR00344">
    <property type="entry name" value="BCTRLSENSOR"/>
</dbReference>
<dbReference type="Proteomes" id="UP001143364">
    <property type="component" value="Unassembled WGS sequence"/>
</dbReference>
<dbReference type="InterPro" id="IPR003594">
    <property type="entry name" value="HATPase_dom"/>
</dbReference>
<feature type="coiled-coil region" evidence="7">
    <location>
        <begin position="445"/>
        <end position="486"/>
    </location>
</feature>
<dbReference type="GO" id="GO:0000155">
    <property type="term" value="F:phosphorelay sensor kinase activity"/>
    <property type="evidence" value="ECO:0007669"/>
    <property type="project" value="InterPro"/>
</dbReference>
<dbReference type="Gene3D" id="1.10.287.130">
    <property type="match status" value="1"/>
</dbReference>
<dbReference type="AlphaFoldDB" id="A0A9W6JK43"/>
<comment type="caution">
    <text evidence="11">The sequence shown here is derived from an EMBL/GenBank/DDBJ whole genome shotgun (WGS) entry which is preliminary data.</text>
</comment>
<dbReference type="PROSITE" id="PS50109">
    <property type="entry name" value="HIS_KIN"/>
    <property type="match status" value="1"/>
</dbReference>
<feature type="domain" description="PAC" evidence="10">
    <location>
        <begin position="405"/>
        <end position="457"/>
    </location>
</feature>
<reference evidence="11" key="2">
    <citation type="submission" date="2023-01" db="EMBL/GenBank/DDBJ databases">
        <authorList>
            <person name="Sun Q."/>
            <person name="Evtushenko L."/>
        </authorList>
    </citation>
    <scope>NUCLEOTIDE SEQUENCE</scope>
    <source>
        <strain evidence="11">VKM B-2555</strain>
    </source>
</reference>
<sequence length="868" mass="95357">MPSSDDHRSRTPLPQTAAELLARETARGDSLLGPAADWPPALRAALDLLMSAEAQIVMFWGPDYVALYNDAYAPSIGSKHPGAFGRPARENWSELWDDLEPLLRSVRETGQTISARDRPFRLARFGREETVYFDISYQALHHEDGAVAGVLCIVSETTERVLTERRLNFAIELGDRLRMLSEPSRIKAAAAETVGKRLNADRAGYAEFSDDEATFEVVRVWTRDGVPAFGGAHALSRFGPDLHVRLKSGEPLVIADVDNEPEEGREAFRAISVGALVAAPLVKAGRLRAVFFAHSCAPRSWEATEIGMVAEAAERTWAAVEQARAERRLSESEARYEAIANSVDQMIWSTLPDGFHDYYNDRWYEFTGVPYGSTDGEAWNGMFHPDDQERAWTRWRHSLETGEPYYIEYRLRHRSGGYRWVVGRAQCVRDAAGAITRWYGTCTDVHDLKMAEARLRELNETLEARVAAEVAERQQAEEALRQAQKMESLGQLTGGVAHDFNNLLQVVVGNLDILKRNLPPEAPRLIRAADNAMTGAQRAATLTQRLLAFSRRQPLAPQPTDPNRLVAGMVDMLSRTLGETVELTTALWADAWRVEVDPNQLEAALINLAVNSRDAMPGGGKLTIETANVDLDSRYAAEHAEVRPGQYVALSVSDTGAGMDRATVERAFEPFFTTKEVGKGTGLGLSMVYGFVKQSGGHVKIYSEAGHGTTVRVYLPRFTGADAPGDDPVPSATPAPVGSSAETILVVEDDDDVRAYSAGALRDLGYRVLEARDGASALAVLGRADEPIALLFSDVVLPGGMNGEQLAREARTLRPRLKVLFTTGYARNAIVHHGRLDSGVELITKPFAFSDLAARVRDILDAAERGLR</sequence>
<dbReference type="Pfam" id="PF08448">
    <property type="entry name" value="PAS_4"/>
    <property type="match status" value="1"/>
</dbReference>
<accession>A0A9W6JK43</accession>
<evidence type="ECO:0000259" key="10">
    <source>
        <dbReference type="PROSITE" id="PS50113"/>
    </source>
</evidence>
<dbReference type="SMART" id="SM00065">
    <property type="entry name" value="GAF"/>
    <property type="match status" value="1"/>
</dbReference>
<dbReference type="Gene3D" id="3.30.450.20">
    <property type="entry name" value="PAS domain"/>
    <property type="match status" value="2"/>
</dbReference>
<dbReference type="InterPro" id="IPR013655">
    <property type="entry name" value="PAS_fold_3"/>
</dbReference>
<dbReference type="EMBL" id="BSFK01000016">
    <property type="protein sequence ID" value="GLK77856.1"/>
    <property type="molecule type" value="Genomic_DNA"/>
</dbReference>
<evidence type="ECO:0000313" key="11">
    <source>
        <dbReference type="EMBL" id="GLK77856.1"/>
    </source>
</evidence>
<dbReference type="InterPro" id="IPR036097">
    <property type="entry name" value="HisK_dim/P_sf"/>
</dbReference>